<dbReference type="AlphaFoldDB" id="A0ABD6ECI7"/>
<protein>
    <submittedName>
        <fullName evidence="1">Uncharacterized protein</fullName>
    </submittedName>
</protein>
<evidence type="ECO:0000313" key="1">
    <source>
        <dbReference type="EMBL" id="MFH4976977.1"/>
    </source>
</evidence>
<gene>
    <name evidence="1" type="ORF">AB6A40_003686</name>
</gene>
<keyword evidence="2" id="KW-1185">Reference proteome</keyword>
<name>A0ABD6ECI7_9BILA</name>
<accession>A0ABD6ECI7</accession>
<comment type="caution">
    <text evidence="1">The sequence shown here is derived from an EMBL/GenBank/DDBJ whole genome shotgun (WGS) entry which is preliminary data.</text>
</comment>
<evidence type="ECO:0000313" key="2">
    <source>
        <dbReference type="Proteomes" id="UP001608902"/>
    </source>
</evidence>
<proteinExistence type="predicted"/>
<organism evidence="1 2">
    <name type="scientific">Gnathostoma spinigerum</name>
    <dbReference type="NCBI Taxonomy" id="75299"/>
    <lineage>
        <taxon>Eukaryota</taxon>
        <taxon>Metazoa</taxon>
        <taxon>Ecdysozoa</taxon>
        <taxon>Nematoda</taxon>
        <taxon>Chromadorea</taxon>
        <taxon>Rhabditida</taxon>
        <taxon>Spirurina</taxon>
        <taxon>Gnathostomatomorpha</taxon>
        <taxon>Gnathostomatoidea</taxon>
        <taxon>Gnathostomatidae</taxon>
        <taxon>Gnathostoma</taxon>
    </lineage>
</organism>
<dbReference type="EMBL" id="JBGFUD010001968">
    <property type="protein sequence ID" value="MFH4976977.1"/>
    <property type="molecule type" value="Genomic_DNA"/>
</dbReference>
<dbReference type="Proteomes" id="UP001608902">
    <property type="component" value="Unassembled WGS sequence"/>
</dbReference>
<reference evidence="1 2" key="1">
    <citation type="submission" date="2024-08" db="EMBL/GenBank/DDBJ databases">
        <title>Gnathostoma spinigerum genome.</title>
        <authorList>
            <person name="Gonzalez-Bertolin B."/>
            <person name="Monzon S."/>
            <person name="Zaballos A."/>
            <person name="Jimenez P."/>
            <person name="Dekumyoy P."/>
            <person name="Varona S."/>
            <person name="Cuesta I."/>
            <person name="Sumanam S."/>
            <person name="Adisakwattana P."/>
            <person name="Gasser R.B."/>
            <person name="Hernandez-Gonzalez A."/>
            <person name="Young N.D."/>
            <person name="Perteguer M.J."/>
        </authorList>
    </citation>
    <scope>NUCLEOTIDE SEQUENCE [LARGE SCALE GENOMIC DNA]</scope>
    <source>
        <strain evidence="1">AL3</strain>
        <tissue evidence="1">Liver</tissue>
    </source>
</reference>
<sequence>MNISKNNIREVDRFIRYYKNNEWISLNEQMRIVKQGNPITGITEYGPTQITQCVITYWNVVDCASFQTKKMNKMKREADMEIDHIPMATSSKAGEPL</sequence>